<sequence>MCLIVFAWQVIPGTPLIAAGNRDEFYDRPAQPADWWPDYPHVYAGRDLKGGGTWIGITRDSRFAAITNVRAPAEMKTDAPTRGRLVADYLAGEFTPAQYIENIAADADKYNGFNLLIGDREQLIWYSNRSDDERNGKPLAPGVYGLSNAGLDCCWPKVVRTKAQFASLLCQAAPEERFSKCSPTRRALRIAASRKPASASNLNACFRRCISNPTITARVRQPWSSWRPMTSRCSANVCSSKSAIASVLPITSHACVRQAWHACGYAVCLHPEIRPLPARSRTGHKILRHGFVH</sequence>
<dbReference type="Pfam" id="PF05742">
    <property type="entry name" value="TANGO2"/>
    <property type="match status" value="1"/>
</dbReference>
<dbReference type="PANTHER" id="PTHR17985:SF8">
    <property type="entry name" value="TRANSPORT AND GOLGI ORGANIZATION PROTEIN 2 HOMOLOG"/>
    <property type="match status" value="1"/>
</dbReference>
<dbReference type="InterPro" id="IPR008551">
    <property type="entry name" value="TANGO2"/>
</dbReference>
<proteinExistence type="predicted"/>
<evidence type="ECO:0000313" key="1">
    <source>
        <dbReference type="EMBL" id="TCS39495.1"/>
    </source>
</evidence>
<reference evidence="1 2" key="1">
    <citation type="submission" date="2019-03" db="EMBL/GenBank/DDBJ databases">
        <title>Genomic Encyclopedia of Type Strains, Phase IV (KMG-IV): sequencing the most valuable type-strain genomes for metagenomic binning, comparative biology and taxonomic classification.</title>
        <authorList>
            <person name="Goeker M."/>
        </authorList>
    </citation>
    <scope>NUCLEOTIDE SEQUENCE [LARGE SCALE GENOMIC DNA]</scope>
    <source>
        <strain evidence="1 2">DSM 7445</strain>
    </source>
</reference>
<comment type="caution">
    <text evidence="1">The sequence shown here is derived from an EMBL/GenBank/DDBJ whole genome shotgun (WGS) entry which is preliminary data.</text>
</comment>
<evidence type="ECO:0000313" key="2">
    <source>
        <dbReference type="Proteomes" id="UP000295382"/>
    </source>
</evidence>
<name>A0A4R3I450_PAULE</name>
<dbReference type="PANTHER" id="PTHR17985">
    <property type="entry name" value="SER/THR-RICH PROTEIN T10 IN DGCR REGION"/>
    <property type="match status" value="1"/>
</dbReference>
<organism evidence="1 2">
    <name type="scientific">Paucimonas lemoignei</name>
    <name type="common">Pseudomonas lemoignei</name>
    <dbReference type="NCBI Taxonomy" id="29443"/>
    <lineage>
        <taxon>Bacteria</taxon>
        <taxon>Pseudomonadati</taxon>
        <taxon>Pseudomonadota</taxon>
        <taxon>Betaproteobacteria</taxon>
        <taxon>Burkholderiales</taxon>
        <taxon>Burkholderiaceae</taxon>
        <taxon>Paucimonas</taxon>
    </lineage>
</organism>
<dbReference type="Proteomes" id="UP000295382">
    <property type="component" value="Unassembled WGS sequence"/>
</dbReference>
<keyword evidence="2" id="KW-1185">Reference proteome</keyword>
<accession>A0A4R3I450</accession>
<protein>
    <submittedName>
        <fullName evidence="1">Uncharacterized protein with NRDE domain</fullName>
    </submittedName>
</protein>
<gene>
    <name evidence="1" type="ORF">EDC30_101451</name>
</gene>
<dbReference type="EMBL" id="SLZQ01000001">
    <property type="protein sequence ID" value="TCS39495.1"/>
    <property type="molecule type" value="Genomic_DNA"/>
</dbReference>
<dbReference type="AlphaFoldDB" id="A0A4R3I450"/>